<evidence type="ECO:0000256" key="4">
    <source>
        <dbReference type="ARBA" id="ARBA00022679"/>
    </source>
</evidence>
<dbReference type="HAMAP" id="MF_00154">
    <property type="entry name" value="CyoE_CtaB"/>
    <property type="match status" value="1"/>
</dbReference>
<organism evidence="11 12">
    <name type="scientific">Halalkalibacillus sediminis</name>
    <dbReference type="NCBI Taxonomy" id="2018042"/>
    <lineage>
        <taxon>Bacteria</taxon>
        <taxon>Bacillati</taxon>
        <taxon>Bacillota</taxon>
        <taxon>Bacilli</taxon>
        <taxon>Bacillales</taxon>
        <taxon>Bacillaceae</taxon>
        <taxon>Halalkalibacillus</taxon>
    </lineage>
</organism>
<proteinExistence type="inferred from homology"/>
<dbReference type="EC" id="2.5.1.141" evidence="10"/>
<feature type="transmembrane region" description="Helical" evidence="10">
    <location>
        <begin position="288"/>
        <end position="311"/>
    </location>
</feature>
<evidence type="ECO:0000256" key="6">
    <source>
        <dbReference type="ARBA" id="ARBA00022989"/>
    </source>
</evidence>
<accession>A0A2I0QWM3</accession>
<dbReference type="UniPathway" id="UPA00834">
    <property type="reaction ID" value="UER00712"/>
</dbReference>
<protein>
    <recommendedName>
        <fullName evidence="10">Protoheme IX farnesyltransferase</fullName>
        <ecNumber evidence="10">2.5.1.141</ecNumber>
    </recommendedName>
    <alternativeName>
        <fullName evidence="10">Heme B farnesyltransferase</fullName>
    </alternativeName>
    <alternativeName>
        <fullName evidence="10">Heme O synthase</fullName>
    </alternativeName>
</protein>
<dbReference type="InterPro" id="IPR030470">
    <property type="entry name" value="UbiA_prenylTrfase_CS"/>
</dbReference>
<dbReference type="PANTHER" id="PTHR43448:SF2">
    <property type="entry name" value="PROTOHEME IX FARNESYLTRANSFERASE, MITOCHONDRIAL"/>
    <property type="match status" value="1"/>
</dbReference>
<dbReference type="Pfam" id="PF01040">
    <property type="entry name" value="UbiA"/>
    <property type="match status" value="1"/>
</dbReference>
<dbReference type="Gene3D" id="1.10.357.140">
    <property type="entry name" value="UbiA prenyltransferase"/>
    <property type="match status" value="1"/>
</dbReference>
<feature type="transmembrane region" description="Helical" evidence="10">
    <location>
        <begin position="257"/>
        <end position="276"/>
    </location>
</feature>
<feature type="transmembrane region" description="Helical" evidence="10">
    <location>
        <begin position="136"/>
        <end position="154"/>
    </location>
</feature>
<dbReference type="EMBL" id="PJNH01000001">
    <property type="protein sequence ID" value="PKR78500.1"/>
    <property type="molecule type" value="Genomic_DNA"/>
</dbReference>
<keyword evidence="3 10" id="KW-1003">Cell membrane</keyword>
<feature type="transmembrane region" description="Helical" evidence="10">
    <location>
        <begin position="29"/>
        <end position="55"/>
    </location>
</feature>
<keyword evidence="5 10" id="KW-0812">Transmembrane</keyword>
<dbReference type="CDD" id="cd13957">
    <property type="entry name" value="PT_UbiA_Cox10"/>
    <property type="match status" value="1"/>
</dbReference>
<dbReference type="GO" id="GO:0005886">
    <property type="term" value="C:plasma membrane"/>
    <property type="evidence" value="ECO:0007669"/>
    <property type="project" value="UniProtKB-SubCell"/>
</dbReference>
<keyword evidence="12" id="KW-1185">Reference proteome</keyword>
<evidence type="ECO:0000256" key="9">
    <source>
        <dbReference type="ARBA" id="ARBA00047690"/>
    </source>
</evidence>
<evidence type="ECO:0000256" key="7">
    <source>
        <dbReference type="ARBA" id="ARBA00023133"/>
    </source>
</evidence>
<dbReference type="GO" id="GO:0008495">
    <property type="term" value="F:protoheme IX farnesyltransferase activity"/>
    <property type="evidence" value="ECO:0007669"/>
    <property type="project" value="UniProtKB-UniRule"/>
</dbReference>
<comment type="miscellaneous">
    <text evidence="10">Carbon 2 of the heme B porphyrin ring is defined according to the Fischer nomenclature.</text>
</comment>
<feature type="transmembrane region" description="Helical" evidence="10">
    <location>
        <begin position="187"/>
        <end position="210"/>
    </location>
</feature>
<comment type="function">
    <text evidence="10">Converts heme B (protoheme IX) to heme O by substitution of the vinyl group on carbon 2 of heme B porphyrin ring with a hydroxyethyl farnesyl side group.</text>
</comment>
<dbReference type="InterPro" id="IPR000537">
    <property type="entry name" value="UbiA_prenyltransferase"/>
</dbReference>
<evidence type="ECO:0000256" key="5">
    <source>
        <dbReference type="ARBA" id="ARBA00022692"/>
    </source>
</evidence>
<dbReference type="Proteomes" id="UP000243524">
    <property type="component" value="Unassembled WGS sequence"/>
</dbReference>
<keyword evidence="4 10" id="KW-0808">Transferase</keyword>
<keyword evidence="7 10" id="KW-0350">Heme biosynthesis</keyword>
<dbReference type="PROSITE" id="PS00943">
    <property type="entry name" value="UBIA"/>
    <property type="match status" value="1"/>
</dbReference>
<comment type="pathway">
    <text evidence="2 10">Porphyrin-containing compound metabolism; heme O biosynthesis; heme O from protoheme: step 1/1.</text>
</comment>
<evidence type="ECO:0000256" key="3">
    <source>
        <dbReference type="ARBA" id="ARBA00022475"/>
    </source>
</evidence>
<dbReference type="InterPro" id="IPR044878">
    <property type="entry name" value="UbiA_sf"/>
</dbReference>
<dbReference type="FunFam" id="1.10.357.140:FF:000001">
    <property type="entry name" value="Protoheme IX farnesyltransferase"/>
    <property type="match status" value="1"/>
</dbReference>
<keyword evidence="6 10" id="KW-1133">Transmembrane helix</keyword>
<comment type="similarity">
    <text evidence="10">Belongs to the UbiA prenyltransferase family. Protoheme IX farnesyltransferase subfamily.</text>
</comment>
<evidence type="ECO:0000256" key="10">
    <source>
        <dbReference type="HAMAP-Rule" id="MF_00154"/>
    </source>
</evidence>
<dbReference type="AlphaFoldDB" id="A0A2I0QWM3"/>
<keyword evidence="8 10" id="KW-0472">Membrane</keyword>
<evidence type="ECO:0000313" key="11">
    <source>
        <dbReference type="EMBL" id="PKR78500.1"/>
    </source>
</evidence>
<comment type="subcellular location">
    <subcellularLocation>
        <location evidence="1 10">Cell membrane</location>
        <topology evidence="1 10">Multi-pass membrane protein</topology>
    </subcellularLocation>
</comment>
<feature type="transmembrane region" description="Helical" evidence="10">
    <location>
        <begin position="231"/>
        <end position="251"/>
    </location>
</feature>
<dbReference type="OrthoDB" id="9814417at2"/>
<dbReference type="InterPro" id="IPR006369">
    <property type="entry name" value="Protohaem_IX_farnesylTrfase"/>
</dbReference>
<comment type="subunit">
    <text evidence="10">Interacts with CtaA.</text>
</comment>
<dbReference type="RefSeq" id="WP_101330244.1">
    <property type="nucleotide sequence ID" value="NZ_PJNH01000001.1"/>
</dbReference>
<dbReference type="GO" id="GO:0048034">
    <property type="term" value="P:heme O biosynthetic process"/>
    <property type="evidence" value="ECO:0007669"/>
    <property type="project" value="UniProtKB-UniRule"/>
</dbReference>
<evidence type="ECO:0000256" key="8">
    <source>
        <dbReference type="ARBA" id="ARBA00023136"/>
    </source>
</evidence>
<sequence>MQEPRSLETTSSHFVDSSSVSVKSLWGDFLALIKIGIINSNLMTAFAGFWLALYFTDQLFFSHWDTFLLVMAGTALVIAGGCVINNYYDRDIDQNMSRTSKRPTITGTIPLSVILGMGISFSILGLILLYLTTPMAAVFGFIGWFVYVVLYTMWSKRKYTINTVVGSFSGAAPPLIGWAAIDSTLHPVAFVLFLIMFIWQTPHFLALAIMKRDEYAKAGIPMLPVVYGNGITKRQIMIYTICLMPLPYYFFSLGITFLIFATLLNIGWVALAVYGFKMKDDDKWARWMFIYSLNYLTLFFIGLIVATIPAFL</sequence>
<dbReference type="PANTHER" id="PTHR43448">
    <property type="entry name" value="PROTOHEME IX FARNESYLTRANSFERASE, MITOCHONDRIAL"/>
    <property type="match status" value="1"/>
</dbReference>
<reference evidence="11 12" key="1">
    <citation type="submission" date="2017-06" db="EMBL/GenBank/DDBJ databases">
        <title>the draft geome sequence of Illustriluteabacillus marina B3227.</title>
        <authorList>
            <person name="He R.-H."/>
            <person name="Du Z.-J."/>
        </authorList>
    </citation>
    <scope>NUCLEOTIDE SEQUENCE [LARGE SCALE GENOMIC DNA]</scope>
    <source>
        <strain evidence="11 12">B3227</strain>
    </source>
</reference>
<comment type="catalytic activity">
    <reaction evidence="9 10">
        <text>heme b + (2E,6E)-farnesyl diphosphate + H2O = Fe(II)-heme o + diphosphate</text>
        <dbReference type="Rhea" id="RHEA:28070"/>
        <dbReference type="ChEBI" id="CHEBI:15377"/>
        <dbReference type="ChEBI" id="CHEBI:33019"/>
        <dbReference type="ChEBI" id="CHEBI:60344"/>
        <dbReference type="ChEBI" id="CHEBI:60530"/>
        <dbReference type="ChEBI" id="CHEBI:175763"/>
        <dbReference type="EC" id="2.5.1.141"/>
    </reaction>
</comment>
<evidence type="ECO:0000313" key="12">
    <source>
        <dbReference type="Proteomes" id="UP000243524"/>
    </source>
</evidence>
<dbReference type="NCBIfam" id="TIGR01473">
    <property type="entry name" value="cyoE_ctaB"/>
    <property type="match status" value="1"/>
</dbReference>
<gene>
    <name evidence="10" type="primary">ctaB</name>
    <name evidence="11" type="ORF">CEY16_01715</name>
</gene>
<feature type="transmembrane region" description="Helical" evidence="10">
    <location>
        <begin position="109"/>
        <end position="130"/>
    </location>
</feature>
<comment type="caution">
    <text evidence="11">The sequence shown here is derived from an EMBL/GenBank/DDBJ whole genome shotgun (WGS) entry which is preliminary data.</text>
</comment>
<name>A0A2I0QWM3_9BACI</name>
<evidence type="ECO:0000256" key="1">
    <source>
        <dbReference type="ARBA" id="ARBA00004651"/>
    </source>
</evidence>
<evidence type="ECO:0000256" key="2">
    <source>
        <dbReference type="ARBA" id="ARBA00004919"/>
    </source>
</evidence>
<feature type="transmembrane region" description="Helical" evidence="10">
    <location>
        <begin position="67"/>
        <end position="88"/>
    </location>
</feature>
<feature type="transmembrane region" description="Helical" evidence="10">
    <location>
        <begin position="161"/>
        <end position="181"/>
    </location>
</feature>